<dbReference type="SUPFAM" id="SSF54427">
    <property type="entry name" value="NTF2-like"/>
    <property type="match status" value="1"/>
</dbReference>
<dbReference type="RefSeq" id="WP_120111454.1">
    <property type="nucleotide sequence ID" value="NZ_RAHJ01000021.1"/>
</dbReference>
<evidence type="ECO:0000259" key="1">
    <source>
        <dbReference type="Pfam" id="PF12680"/>
    </source>
</evidence>
<name>A0A419QYR0_9SPHN</name>
<dbReference type="InterPro" id="IPR032710">
    <property type="entry name" value="NTF2-like_dom_sf"/>
</dbReference>
<dbReference type="EMBL" id="RAHJ01000021">
    <property type="protein sequence ID" value="RJX65942.1"/>
    <property type="molecule type" value="Genomic_DNA"/>
</dbReference>
<protein>
    <submittedName>
        <fullName evidence="2">Nuclear transport factor 2 family protein</fullName>
    </submittedName>
</protein>
<dbReference type="Gene3D" id="3.10.450.50">
    <property type="match status" value="1"/>
</dbReference>
<accession>A0A419QYR0</accession>
<proteinExistence type="predicted"/>
<feature type="domain" description="SnoaL-like" evidence="1">
    <location>
        <begin position="21"/>
        <end position="94"/>
    </location>
</feature>
<dbReference type="InterPro" id="IPR037401">
    <property type="entry name" value="SnoaL-like"/>
</dbReference>
<keyword evidence="3" id="KW-1185">Reference proteome</keyword>
<dbReference type="Pfam" id="PF12680">
    <property type="entry name" value="SnoaL_2"/>
    <property type="match status" value="1"/>
</dbReference>
<gene>
    <name evidence="2" type="ORF">D6858_13255</name>
</gene>
<evidence type="ECO:0000313" key="3">
    <source>
        <dbReference type="Proteomes" id="UP000284322"/>
    </source>
</evidence>
<dbReference type="OrthoDB" id="7425019at2"/>
<dbReference type="AlphaFoldDB" id="A0A419QYR0"/>
<sequence>MRRLRLLPFFERKPSKVALTRAFVDALNARDFAAVERMLTPTMTYRDTANYPIGPRDRYLEALRRIFEIVPDMKIVFDSVTPKGSDVLCRGRIVSDDPAECVEGLWKVTFHGDQLCEIHSYREGNARPLRRVLEH</sequence>
<evidence type="ECO:0000313" key="2">
    <source>
        <dbReference type="EMBL" id="RJX65942.1"/>
    </source>
</evidence>
<comment type="caution">
    <text evidence="2">The sequence shown here is derived from an EMBL/GenBank/DDBJ whole genome shotgun (WGS) entry which is preliminary data.</text>
</comment>
<dbReference type="Proteomes" id="UP000284322">
    <property type="component" value="Unassembled WGS sequence"/>
</dbReference>
<reference evidence="2 3" key="1">
    <citation type="submission" date="2018-09" db="EMBL/GenBank/DDBJ databases">
        <title>Altererythrobacter sp.Ery1 and Ery12, the genome sequencing of novel strains in genus Alterythrobacter.</title>
        <authorList>
            <person name="Cheng H."/>
            <person name="Wu Y.-H."/>
            <person name="Fang C."/>
            <person name="Xu X.-W."/>
        </authorList>
    </citation>
    <scope>NUCLEOTIDE SEQUENCE [LARGE SCALE GENOMIC DNA]</scope>
    <source>
        <strain evidence="2 3">Ery12</strain>
    </source>
</reference>
<organism evidence="2 3">
    <name type="scientific">Tsuneonella suprasediminis</name>
    <dbReference type="NCBI Taxonomy" id="2306996"/>
    <lineage>
        <taxon>Bacteria</taxon>
        <taxon>Pseudomonadati</taxon>
        <taxon>Pseudomonadota</taxon>
        <taxon>Alphaproteobacteria</taxon>
        <taxon>Sphingomonadales</taxon>
        <taxon>Erythrobacteraceae</taxon>
        <taxon>Tsuneonella</taxon>
    </lineage>
</organism>